<keyword evidence="7" id="KW-0285">Flavoprotein</keyword>
<proteinExistence type="inferred from homology"/>
<dbReference type="InterPro" id="IPR006231">
    <property type="entry name" value="MQO"/>
</dbReference>
<dbReference type="EC" id="1.1.5.4" evidence="5"/>
<comment type="cofactor">
    <cofactor evidence="2">
        <name>FAD</name>
        <dbReference type="ChEBI" id="CHEBI:57692"/>
    </cofactor>
</comment>
<dbReference type="InterPro" id="IPR036188">
    <property type="entry name" value="FAD/NAD-bd_sf"/>
</dbReference>
<dbReference type="GO" id="GO:0005737">
    <property type="term" value="C:cytoplasm"/>
    <property type="evidence" value="ECO:0007669"/>
    <property type="project" value="TreeGrafter"/>
</dbReference>
<sequence length="455" mass="51114">MSMEFDAVIVGGGVSGCATFYTLSEYSSLKRVAIVEKCPKLAQVSSSAKANSQTIHDGSIETNYTAEKAKKVRLSAKKTREYALKKGLQNKAIFETQKMAIGVGDEECAFMQKRYEAFKEIFEGLESFDKATIKELEPNVILGAHGVDRHENVIGHGFKKDWSTMNYAKLSESFVEEAMKLKPDNKVFLNFKVKKIERRNEGYALISEDAEEVYAKFVLVNAGSYALPLAQSMGYGLDLGCLPVAGSFYFVPDLLRGKVYTVQNPKLPFAAVHGDPDAVIKGKTRIGPTALAMPKLERNKHLLKGISLELLKMDFNKDVFKIMFDLMSDREIRNYVFKNMVFELPAIGKRKFLKDAQKIIPSLRLEDLEYASGFGEVRPQVLDRTKQKLELGEKKICTHKGITFNMTPSPGATSCMQNALIDSQEIAEYLNESFDLERFYKDLSPEELETLNKES</sequence>
<dbReference type="KEGG" id="hce:HCW_02370"/>
<evidence type="ECO:0000256" key="1">
    <source>
        <dbReference type="ARBA" id="ARBA00001139"/>
    </source>
</evidence>
<evidence type="ECO:0000256" key="10">
    <source>
        <dbReference type="ARBA" id="ARBA00030660"/>
    </source>
</evidence>
<evidence type="ECO:0000256" key="2">
    <source>
        <dbReference type="ARBA" id="ARBA00001974"/>
    </source>
</evidence>
<evidence type="ECO:0000256" key="9">
    <source>
        <dbReference type="ARBA" id="ARBA00023002"/>
    </source>
</evidence>
<dbReference type="RefSeq" id="WP_014660627.1">
    <property type="nucleotide sequence ID" value="NC_017737.1"/>
</dbReference>
<evidence type="ECO:0000313" key="12">
    <source>
        <dbReference type="EMBL" id="AFI03755.1"/>
    </source>
</evidence>
<evidence type="ECO:0000256" key="8">
    <source>
        <dbReference type="ARBA" id="ARBA00022827"/>
    </source>
</evidence>
<dbReference type="Gene3D" id="3.30.9.10">
    <property type="entry name" value="D-Amino Acid Oxidase, subunit A, domain 2"/>
    <property type="match status" value="1"/>
</dbReference>
<dbReference type="GO" id="GO:0006099">
    <property type="term" value="P:tricarboxylic acid cycle"/>
    <property type="evidence" value="ECO:0007669"/>
    <property type="project" value="UniProtKB-UniPathway"/>
</dbReference>
<dbReference type="PATRIC" id="fig|182217.3.peg.492"/>
<keyword evidence="13" id="KW-1185">Reference proteome</keyword>
<organism evidence="12 13">
    <name type="scientific">Helicobacter cetorum (strain ATCC BAA-429 / MIT 00-7128)</name>
    <dbReference type="NCBI Taxonomy" id="182217"/>
    <lineage>
        <taxon>Bacteria</taxon>
        <taxon>Pseudomonadati</taxon>
        <taxon>Campylobacterota</taxon>
        <taxon>Epsilonproteobacteria</taxon>
        <taxon>Campylobacterales</taxon>
        <taxon>Helicobacteraceae</taxon>
        <taxon>Helicobacter</taxon>
    </lineage>
</organism>
<dbReference type="Pfam" id="PF06039">
    <property type="entry name" value="Mqo"/>
    <property type="match status" value="1"/>
</dbReference>
<dbReference type="SUPFAM" id="SSF51905">
    <property type="entry name" value="FAD/NAD(P)-binding domain"/>
    <property type="match status" value="1"/>
</dbReference>
<dbReference type="STRING" id="182217.HCW_02370"/>
<gene>
    <name evidence="12" type="ordered locus">HCW_02370</name>
</gene>
<comment type="similarity">
    <text evidence="4">Belongs to the MQO family.</text>
</comment>
<dbReference type="Proteomes" id="UP000005010">
    <property type="component" value="Chromosome"/>
</dbReference>
<comment type="catalytic activity">
    <reaction evidence="1">
        <text>(S)-malate + a quinone = a quinol + oxaloacetate</text>
        <dbReference type="Rhea" id="RHEA:46012"/>
        <dbReference type="ChEBI" id="CHEBI:15589"/>
        <dbReference type="ChEBI" id="CHEBI:16452"/>
        <dbReference type="ChEBI" id="CHEBI:24646"/>
        <dbReference type="ChEBI" id="CHEBI:132124"/>
        <dbReference type="EC" id="1.1.5.4"/>
    </reaction>
</comment>
<evidence type="ECO:0000256" key="3">
    <source>
        <dbReference type="ARBA" id="ARBA00005012"/>
    </source>
</evidence>
<dbReference type="GO" id="GO:0008924">
    <property type="term" value="F:L-malate dehydrogenase (quinone) activity"/>
    <property type="evidence" value="ECO:0007669"/>
    <property type="project" value="UniProtKB-EC"/>
</dbReference>
<evidence type="ECO:0000256" key="5">
    <source>
        <dbReference type="ARBA" id="ARBA00013026"/>
    </source>
</evidence>
<protein>
    <recommendedName>
        <fullName evidence="5">malate dehydrogenase (quinone)</fullName>
        <ecNumber evidence="5">1.1.5.4</ecNumber>
    </recommendedName>
    <alternativeName>
        <fullName evidence="11">MQO</fullName>
    </alternativeName>
    <alternativeName>
        <fullName evidence="10">Malate dehydrogenase [quinone]</fullName>
    </alternativeName>
</protein>
<dbReference type="PANTHER" id="PTHR43104:SF2">
    <property type="entry name" value="L-2-HYDROXYGLUTARATE DEHYDROGENASE, MITOCHONDRIAL"/>
    <property type="match status" value="1"/>
</dbReference>
<dbReference type="PANTHER" id="PTHR43104">
    <property type="entry name" value="L-2-HYDROXYGLUTARATE DEHYDROGENASE, MITOCHONDRIAL"/>
    <property type="match status" value="1"/>
</dbReference>
<evidence type="ECO:0000256" key="11">
    <source>
        <dbReference type="ARBA" id="ARBA00031550"/>
    </source>
</evidence>
<comment type="pathway">
    <text evidence="3">Carbohydrate metabolism; tricarboxylic acid cycle; oxaloacetate from (S)-malate (quinone route): step 1/1.</text>
</comment>
<dbReference type="UniPathway" id="UPA00223">
    <property type="reaction ID" value="UER01008"/>
</dbReference>
<keyword evidence="9" id="KW-0560">Oxidoreductase</keyword>
<dbReference type="EMBL" id="CP003479">
    <property type="protein sequence ID" value="AFI03755.1"/>
    <property type="molecule type" value="Genomic_DNA"/>
</dbReference>
<evidence type="ECO:0000256" key="4">
    <source>
        <dbReference type="ARBA" id="ARBA00006389"/>
    </source>
</evidence>
<name>I0ELD6_HELC0</name>
<keyword evidence="8" id="KW-0274">FAD</keyword>
<evidence type="ECO:0000256" key="6">
    <source>
        <dbReference type="ARBA" id="ARBA00022532"/>
    </source>
</evidence>
<reference evidence="13" key="1">
    <citation type="submission" date="2012-04" db="EMBL/GenBank/DDBJ databases">
        <title>Complete genome sequence of Helicobacter cetorum strain MIT 00-7128.</title>
        <authorList>
            <person name="Kersulyte D."/>
            <person name="Berg D.E."/>
        </authorList>
    </citation>
    <scope>NUCLEOTIDE SEQUENCE [LARGE SCALE GENOMIC DNA]</scope>
    <source>
        <strain evidence="13">MIT 00-7128</strain>
    </source>
</reference>
<accession>I0ELD6</accession>
<dbReference type="GO" id="GO:0047545">
    <property type="term" value="F:(S)-2-hydroxyglutarate dehydrogenase activity"/>
    <property type="evidence" value="ECO:0007669"/>
    <property type="project" value="TreeGrafter"/>
</dbReference>
<dbReference type="Gene3D" id="3.50.50.60">
    <property type="entry name" value="FAD/NAD(P)-binding domain"/>
    <property type="match status" value="1"/>
</dbReference>
<evidence type="ECO:0000256" key="7">
    <source>
        <dbReference type="ARBA" id="ARBA00022630"/>
    </source>
</evidence>
<keyword evidence="6" id="KW-0816">Tricarboxylic acid cycle</keyword>
<dbReference type="AlphaFoldDB" id="I0ELD6"/>
<dbReference type="eggNOG" id="COG0579">
    <property type="taxonomic scope" value="Bacteria"/>
</dbReference>
<evidence type="ECO:0000313" key="13">
    <source>
        <dbReference type="Proteomes" id="UP000005010"/>
    </source>
</evidence>
<dbReference type="HOGENOM" id="CLU_613842_0_0_7"/>